<protein>
    <submittedName>
        <fullName evidence="1">Uncharacterized protein</fullName>
    </submittedName>
</protein>
<organism evidence="1 2">
    <name type="scientific">bacterium (Candidatus Gribaldobacteria) CG_4_10_14_0_8_um_filter_33_9</name>
    <dbReference type="NCBI Taxonomy" id="2014266"/>
    <lineage>
        <taxon>Bacteria</taxon>
        <taxon>Candidatus Gribaldobacteria</taxon>
    </lineage>
</organism>
<proteinExistence type="predicted"/>
<dbReference type="EMBL" id="PFMI01000042">
    <property type="protein sequence ID" value="PIZ00787.1"/>
    <property type="molecule type" value="Genomic_DNA"/>
</dbReference>
<reference evidence="2" key="1">
    <citation type="submission" date="2017-09" db="EMBL/GenBank/DDBJ databases">
        <title>Depth-based differentiation of microbial function through sediment-hosted aquifers and enrichment of novel symbionts in the deep terrestrial subsurface.</title>
        <authorList>
            <person name="Probst A.J."/>
            <person name="Ladd B."/>
            <person name="Jarett J.K."/>
            <person name="Geller-Mcgrath D.E."/>
            <person name="Sieber C.M.K."/>
            <person name="Emerson J.B."/>
            <person name="Anantharaman K."/>
            <person name="Thomas B.C."/>
            <person name="Malmstrom R."/>
            <person name="Stieglmeier M."/>
            <person name="Klingl A."/>
            <person name="Woyke T."/>
            <person name="Ryan C.M."/>
            <person name="Banfield J.F."/>
        </authorList>
    </citation>
    <scope>NUCLEOTIDE SEQUENCE [LARGE SCALE GENOMIC DNA]</scope>
</reference>
<gene>
    <name evidence="1" type="ORF">COY61_01595</name>
</gene>
<accession>A0A2M7RNK0</accession>
<comment type="caution">
    <text evidence="1">The sequence shown here is derived from an EMBL/GenBank/DDBJ whole genome shotgun (WGS) entry which is preliminary data.</text>
</comment>
<name>A0A2M7RNK0_9BACT</name>
<sequence length="127" mass="14156">MIVTKKRPYIEIKKDLKKTDKIGIISCNACARLCKTGGEEELKKLASKLKKDGFEVVDIDLIGTPCDSDLLNKSQLHGNVQVVLACDAGVYNLKKLFPKHKIISGTITLGLGTHHRGKRITLVRRFR</sequence>
<dbReference type="Proteomes" id="UP000229371">
    <property type="component" value="Unassembled WGS sequence"/>
</dbReference>
<evidence type="ECO:0000313" key="1">
    <source>
        <dbReference type="EMBL" id="PIZ00787.1"/>
    </source>
</evidence>
<evidence type="ECO:0000313" key="2">
    <source>
        <dbReference type="Proteomes" id="UP000229371"/>
    </source>
</evidence>
<dbReference type="AlphaFoldDB" id="A0A2M7RNK0"/>